<dbReference type="Gene3D" id="1.20.1510.10">
    <property type="entry name" value="Cation efflux protein transmembrane domain"/>
    <property type="match status" value="1"/>
</dbReference>
<dbReference type="InParanoid" id="A3GF48"/>
<comment type="caution">
    <text evidence="7">The sequence shown here is derived from an EMBL/GenBank/DDBJ whole genome shotgun (WGS) entry which is preliminary data.</text>
</comment>
<dbReference type="AlphaFoldDB" id="A3GF48"/>
<feature type="transmembrane region" description="Helical" evidence="6">
    <location>
        <begin position="273"/>
        <end position="295"/>
    </location>
</feature>
<feature type="compositionally biased region" description="Polar residues" evidence="5">
    <location>
        <begin position="147"/>
        <end position="167"/>
    </location>
</feature>
<keyword evidence="8" id="KW-1185">Reference proteome</keyword>
<dbReference type="OMA" id="FEVWSTG"/>
<dbReference type="InterPro" id="IPR027469">
    <property type="entry name" value="Cation_efflux_TMD_sf"/>
</dbReference>
<dbReference type="Proteomes" id="UP000002258">
    <property type="component" value="Chromosome 1"/>
</dbReference>
<dbReference type="GO" id="GO:0016020">
    <property type="term" value="C:membrane"/>
    <property type="evidence" value="ECO:0007669"/>
    <property type="project" value="UniProtKB-SubCell"/>
</dbReference>
<feature type="transmembrane region" description="Helical" evidence="6">
    <location>
        <begin position="401"/>
        <end position="419"/>
    </location>
</feature>
<evidence type="ECO:0000256" key="6">
    <source>
        <dbReference type="SAM" id="Phobius"/>
    </source>
</evidence>
<evidence type="ECO:0000313" key="7">
    <source>
        <dbReference type="EMBL" id="EAZ63286.2"/>
    </source>
</evidence>
<feature type="transmembrane region" description="Helical" evidence="6">
    <location>
        <begin position="343"/>
        <end position="365"/>
    </location>
</feature>
<proteinExistence type="predicted"/>
<dbReference type="EMBL" id="AAVQ01000001">
    <property type="protein sequence ID" value="EAZ63286.2"/>
    <property type="molecule type" value="Genomic_DNA"/>
</dbReference>
<comment type="subcellular location">
    <subcellularLocation>
        <location evidence="1">Membrane</location>
        <topology evidence="1">Multi-pass membrane protein</topology>
    </subcellularLocation>
</comment>
<dbReference type="OrthoDB" id="5382797at2759"/>
<dbReference type="FunCoup" id="A3GF48">
    <property type="interactions" value="27"/>
</dbReference>
<evidence type="ECO:0000256" key="4">
    <source>
        <dbReference type="ARBA" id="ARBA00023136"/>
    </source>
</evidence>
<reference evidence="7 8" key="1">
    <citation type="journal article" date="2007" name="Nat. Biotechnol.">
        <title>Genome sequence of the lignocellulose-bioconverting and xylose-fermenting yeast Pichia stipitis.</title>
        <authorList>
            <person name="Jeffries T.W."/>
            <person name="Grigoriev I.V."/>
            <person name="Grimwood J."/>
            <person name="Laplaza J.M."/>
            <person name="Aerts A."/>
            <person name="Salamov A."/>
            <person name="Schmutz J."/>
            <person name="Lindquist E."/>
            <person name="Dehal P."/>
            <person name="Shapiro H."/>
            <person name="Jin Y.S."/>
            <person name="Passoth V."/>
            <person name="Richardson P.M."/>
        </authorList>
    </citation>
    <scope>NUCLEOTIDE SEQUENCE [LARGE SCALE GENOMIC DNA]</scope>
    <source>
        <strain evidence="8">ATCC 58785 / CBS 6054 / NBRC 10063 / NRRL Y-11545</strain>
    </source>
</reference>
<feature type="compositionally biased region" description="Low complexity" evidence="5">
    <location>
        <begin position="173"/>
        <end position="190"/>
    </location>
</feature>
<accession>A3GF48</accession>
<evidence type="ECO:0000256" key="2">
    <source>
        <dbReference type="ARBA" id="ARBA00022692"/>
    </source>
</evidence>
<evidence type="ECO:0000256" key="5">
    <source>
        <dbReference type="SAM" id="MobiDB-lite"/>
    </source>
</evidence>
<evidence type="ECO:0000313" key="8">
    <source>
        <dbReference type="Proteomes" id="UP000002258"/>
    </source>
</evidence>
<organism evidence="7 8">
    <name type="scientific">Scheffersomyces stipitis (strain ATCC 58785 / CBS 6054 / NBRC 10063 / NRRL Y-11545)</name>
    <name type="common">Yeast</name>
    <name type="synonym">Pichia stipitis</name>
    <dbReference type="NCBI Taxonomy" id="322104"/>
    <lineage>
        <taxon>Eukaryota</taxon>
        <taxon>Fungi</taxon>
        <taxon>Dikarya</taxon>
        <taxon>Ascomycota</taxon>
        <taxon>Saccharomycotina</taxon>
        <taxon>Pichiomycetes</taxon>
        <taxon>Debaryomycetaceae</taxon>
        <taxon>Scheffersomyces</taxon>
    </lineage>
</organism>
<feature type="region of interest" description="Disordered" evidence="5">
    <location>
        <begin position="147"/>
        <end position="190"/>
    </location>
</feature>
<dbReference type="HOGENOM" id="CLU_024994_1_1_1"/>
<sequence length="626" mass="69513">MSKLQDIFVNDIASEDNDDLLSVADLSHLASANFSSESLTENGNMTSINSAFAPATPTFAGTNGSFSPTLSVNQHYRKYSGNSLSNSPKLVASNGPTMSRSRPKSGLFLLDASNFAIAEDDDVSVQSSIDNTPRSRNADFLQQKLGQNGAVSASPYRSSSPVRNASPSRMPRSYGSKSPVRRSSSPSKSYQPFNFQPQELMLHSNNSGSSLQVKPAHRKGHKYKHSSISMNLFQEPPPALSLSNKALNVPDSYPIPNFRESISSVKPAQKFRLSWSVFHLVMALFIFVVGFKFSLPSFSTLAHLVFYDSLGSLVIVFVDIMSNFEVWNNSSIAYPFGLGRLEVLVGFALSASLIMVGFDLVSHFIEEFIILMYISEGAEPHEGEQHSSHHIHGENGSNANWFVYELVLLFTIAVTLISSNKVLAHDKINEIISTQEPNKSKGGILEEGFSSSKSSKFLTEFQKFINICTRNPTHLLTLIYSTFLVVVPLIPESIVNESAFDLNDIATLVVSLSLVYTGWKLVKTLGGILLCSYPYSDYDYHVLKSNIMDSIMAVDAFKRSHTIDKFYITKFKYDFYVVGLKVVMKGADPDEESTLRYEVDRIIRNEIKNLNEGNTRIEITIDIDRF</sequence>
<keyword evidence="3 6" id="KW-1133">Transmembrane helix</keyword>
<feature type="region of interest" description="Disordered" evidence="5">
    <location>
        <begin position="83"/>
        <end position="102"/>
    </location>
</feature>
<name>A3GF48_PICST</name>
<dbReference type="STRING" id="322104.A3GF48"/>
<feature type="transmembrane region" description="Helical" evidence="6">
    <location>
        <begin position="473"/>
        <end position="490"/>
    </location>
</feature>
<feature type="transmembrane region" description="Helical" evidence="6">
    <location>
        <begin position="301"/>
        <end position="322"/>
    </location>
</feature>
<dbReference type="KEGG" id="pic:PICST_64773"/>
<keyword evidence="2 6" id="KW-0812">Transmembrane</keyword>
<keyword evidence="4 6" id="KW-0472">Membrane</keyword>
<feature type="compositionally biased region" description="Polar residues" evidence="5">
    <location>
        <begin position="83"/>
        <end position="100"/>
    </location>
</feature>
<gene>
    <name evidence="7" type="primary">ZRG17</name>
    <name evidence="7" type="ORF">PICST_64773</name>
</gene>
<protein>
    <submittedName>
        <fullName evidence="7">Zinc-regulated protein</fullName>
    </submittedName>
</protein>
<feature type="transmembrane region" description="Helical" evidence="6">
    <location>
        <begin position="502"/>
        <end position="519"/>
    </location>
</feature>
<dbReference type="eggNOG" id="ENOG502QV77">
    <property type="taxonomic scope" value="Eukaryota"/>
</dbReference>
<evidence type="ECO:0000256" key="3">
    <source>
        <dbReference type="ARBA" id="ARBA00022989"/>
    </source>
</evidence>
<dbReference type="GeneID" id="4850897"/>
<dbReference type="RefSeq" id="XP_001387309.2">
    <property type="nucleotide sequence ID" value="XM_001387272.1"/>
</dbReference>
<evidence type="ECO:0000256" key="1">
    <source>
        <dbReference type="ARBA" id="ARBA00004141"/>
    </source>
</evidence>